<feature type="transmembrane region" description="Helical" evidence="10">
    <location>
        <begin position="113"/>
        <end position="134"/>
    </location>
</feature>
<evidence type="ECO:0000313" key="11">
    <source>
        <dbReference type="EMBL" id="PWN44240.1"/>
    </source>
</evidence>
<evidence type="ECO:0000256" key="4">
    <source>
        <dbReference type="ARBA" id="ARBA00022692"/>
    </source>
</evidence>
<dbReference type="Proteomes" id="UP000245783">
    <property type="component" value="Unassembled WGS sequence"/>
</dbReference>
<feature type="region of interest" description="Disordered" evidence="9">
    <location>
        <begin position="1062"/>
        <end position="1188"/>
    </location>
</feature>
<keyword evidence="8 10" id="KW-0472">Membrane</keyword>
<feature type="compositionally biased region" description="Basic and acidic residues" evidence="9">
    <location>
        <begin position="218"/>
        <end position="230"/>
    </location>
</feature>
<keyword evidence="7" id="KW-0406">Ion transport</keyword>
<feature type="transmembrane region" description="Helical" evidence="10">
    <location>
        <begin position="749"/>
        <end position="769"/>
    </location>
</feature>
<dbReference type="STRING" id="1522189.A0A316W373"/>
<dbReference type="GO" id="GO:1990573">
    <property type="term" value="P:potassium ion import across plasma membrane"/>
    <property type="evidence" value="ECO:0007669"/>
    <property type="project" value="TreeGrafter"/>
</dbReference>
<keyword evidence="2" id="KW-0813">Transport</keyword>
<dbReference type="OrthoDB" id="9999863at2759"/>
<sequence length="1188" mass="130031">MTTTQDAAQLELGSHNRSVVPEYAVVDEESGEHALAGTTPSPPSSSENGQDAKEVFAQTAATPAAAAPKTQTTTLRKRARSFSNSVNVPNFLRPSKSKFGGKITRFTSKHLNFYRIHVTFFVLTPLIASAIFYAANQDVHIKYIDALFLCVSAITVTGLTTINISTATGFQQAILFLLMCVGNVVAVSVTMVWTRRRFFRRRFEDLVAKNAAARKKVRDVEEADKREGGRMHRLRRMMKGGANDSDGSRQSTDESGHAPEPRKHSTKRKGPLTSDMIRRTDQPAVLVNPMGMPSTAHPRSGSEERVASRPSVATEAPRGILAPMDETPAVGPSAGPTGSVRIAEPNRFLRGLPVHDSPVEQTETAFPSSAPARRTTFSGGSDPPLGGANQSDPPAQAPHTADPFRARFDSTADQRSRRLSDPPTQHHMRRGSDGALAAGGLRPPAFNFPRSQTVEFAEPPPRMTPAERSSTGVAGRDGLRHRNTNLDFERTYSARSHTRRSATGVTLTRTPTTSKERGFGGFPTPVELAGMALKRMAPKLNRQFTRSMTMPRTSTFASTHSGGADTTNGRSAPYLSFDATVSRNSRFLELSEHQREELGGIEYRAIDMLCTLVPAYWLFVVFLFIVMVAPWLASRSAAAKFYQVRETQAPHEPDSTWFWFFNVVSAFSNTGMSLIDTSMINMADQYFMLIPLGTLILAGNTGFPILFRFMIWFLSRIVPSTGRTYETLRFLLDHPRRCFVYLFPSAQTWFLLFVLVVLNCTDWVAFLVLDLGNPIIKAIPVGQRVFDGLFQSIAVRAAGFQVVSLLSLAPSVQYLYVVMMYISAYPIAMSVRNTNVYEERALGVYEDDQTSEFGDEEPTTGGARVWGTYLAAHARRQLAFDMWWLGFSIWLVCIIERTQIEDSNTNGWFTIFSCLFELTSAYGTVGLSTGTPVDNFSLSGRFRTLSKLVVCAVMLRGRHRGLPVAIDRAVLLPGEIEEEDNNPLYSGSQDDPMQMRSGTGSLRMHPSIPVTRSYTQNSVGGHLSKGMDEKQGVLPGSDGPHEDLGSAGSQYATYQDQGYGLAPTLAPINETPTPTAPALSREASNQADQRQSAIEASTSAAGSDNSSSAALARQKSPEYQSLSQDEQDSQDEQIGRQLARAPDPQEAETPAGAVKASYERAEVIEKMSSGSSASTPSASQLENKPKGE</sequence>
<dbReference type="InterPro" id="IPR004773">
    <property type="entry name" value="K/Na_transp_Trk1/HKT1"/>
</dbReference>
<feature type="compositionally biased region" description="Low complexity" evidence="9">
    <location>
        <begin position="1096"/>
        <end position="1124"/>
    </location>
</feature>
<feature type="region of interest" description="Disordered" evidence="9">
    <location>
        <begin position="979"/>
        <end position="1048"/>
    </location>
</feature>
<feature type="compositionally biased region" description="Polar residues" evidence="9">
    <location>
        <begin position="1082"/>
        <end position="1095"/>
    </location>
</feature>
<feature type="compositionally biased region" description="Polar residues" evidence="9">
    <location>
        <begin position="983"/>
        <end position="1000"/>
    </location>
</feature>
<keyword evidence="4 10" id="KW-0812">Transmembrane</keyword>
<feature type="compositionally biased region" description="Polar residues" evidence="9">
    <location>
        <begin position="1010"/>
        <end position="1019"/>
    </location>
</feature>
<dbReference type="InterPro" id="IPR003445">
    <property type="entry name" value="Cat_transpt"/>
</dbReference>
<feature type="region of interest" description="Disordered" evidence="9">
    <location>
        <begin position="1"/>
        <end position="51"/>
    </location>
</feature>
<evidence type="ECO:0000256" key="10">
    <source>
        <dbReference type="SAM" id="Phobius"/>
    </source>
</evidence>
<dbReference type="NCBIfam" id="TIGR00934">
    <property type="entry name" value="2a38euk"/>
    <property type="match status" value="1"/>
</dbReference>
<feature type="compositionally biased region" description="Polar residues" evidence="9">
    <location>
        <begin position="501"/>
        <end position="513"/>
    </location>
</feature>
<evidence type="ECO:0000256" key="6">
    <source>
        <dbReference type="ARBA" id="ARBA00022989"/>
    </source>
</evidence>
<gene>
    <name evidence="11" type="ORF">IE81DRAFT_345942</name>
</gene>
<dbReference type="InParanoid" id="A0A316W373"/>
<name>A0A316W373_9BASI</name>
<evidence type="ECO:0008006" key="13">
    <source>
        <dbReference type="Google" id="ProtNLM"/>
    </source>
</evidence>
<dbReference type="GO" id="GO:0030007">
    <property type="term" value="P:intracellular potassium ion homeostasis"/>
    <property type="evidence" value="ECO:0007669"/>
    <property type="project" value="TreeGrafter"/>
</dbReference>
<evidence type="ECO:0000256" key="9">
    <source>
        <dbReference type="SAM" id="MobiDB-lite"/>
    </source>
</evidence>
<dbReference type="FunCoup" id="A0A316W373">
    <property type="interactions" value="51"/>
</dbReference>
<keyword evidence="6 10" id="KW-1133">Transmembrane helix</keyword>
<dbReference type="GeneID" id="37037845"/>
<proteinExistence type="predicted"/>
<dbReference type="PANTHER" id="PTHR31064">
    <property type="entry name" value="POTASSIUM TRANSPORT PROTEIN DDB_G0292412-RELATED"/>
    <property type="match status" value="1"/>
</dbReference>
<evidence type="ECO:0000256" key="8">
    <source>
        <dbReference type="ARBA" id="ARBA00023136"/>
    </source>
</evidence>
<evidence type="ECO:0000256" key="5">
    <source>
        <dbReference type="ARBA" id="ARBA00022958"/>
    </source>
</evidence>
<organism evidence="11 12">
    <name type="scientific">Ceraceosorus guamensis</name>
    <dbReference type="NCBI Taxonomy" id="1522189"/>
    <lineage>
        <taxon>Eukaryota</taxon>
        <taxon>Fungi</taxon>
        <taxon>Dikarya</taxon>
        <taxon>Basidiomycota</taxon>
        <taxon>Ustilaginomycotina</taxon>
        <taxon>Exobasidiomycetes</taxon>
        <taxon>Ceraceosorales</taxon>
        <taxon>Ceraceosoraceae</taxon>
        <taxon>Ceraceosorus</taxon>
    </lineage>
</organism>
<evidence type="ECO:0000256" key="3">
    <source>
        <dbReference type="ARBA" id="ARBA00022538"/>
    </source>
</evidence>
<evidence type="ECO:0000256" key="7">
    <source>
        <dbReference type="ARBA" id="ARBA00023065"/>
    </source>
</evidence>
<dbReference type="GO" id="GO:0140107">
    <property type="term" value="F:high-affinity potassium ion transmembrane transporter activity"/>
    <property type="evidence" value="ECO:0007669"/>
    <property type="project" value="TreeGrafter"/>
</dbReference>
<protein>
    <recommendedName>
        <fullName evidence="13">Potassium transport protein</fullName>
    </recommendedName>
</protein>
<keyword evidence="5" id="KW-0630">Potassium</keyword>
<evidence type="ECO:0000256" key="2">
    <source>
        <dbReference type="ARBA" id="ARBA00022448"/>
    </source>
</evidence>
<keyword evidence="12" id="KW-1185">Reference proteome</keyword>
<evidence type="ECO:0000256" key="1">
    <source>
        <dbReference type="ARBA" id="ARBA00004141"/>
    </source>
</evidence>
<dbReference type="InterPro" id="IPR051143">
    <property type="entry name" value="TrkH_K-transport"/>
</dbReference>
<dbReference type="GO" id="GO:0005886">
    <property type="term" value="C:plasma membrane"/>
    <property type="evidence" value="ECO:0007669"/>
    <property type="project" value="TreeGrafter"/>
</dbReference>
<feature type="transmembrane region" description="Helical" evidence="10">
    <location>
        <begin position="613"/>
        <end position="633"/>
    </location>
</feature>
<feature type="region of interest" description="Disordered" evidence="9">
    <location>
        <begin position="495"/>
        <end position="521"/>
    </location>
</feature>
<feature type="transmembrane region" description="Helical" evidence="10">
    <location>
        <begin position="687"/>
        <end position="714"/>
    </location>
</feature>
<accession>A0A316W373</accession>
<dbReference type="RefSeq" id="XP_025371400.1">
    <property type="nucleotide sequence ID" value="XM_025515975.1"/>
</dbReference>
<reference evidence="11 12" key="1">
    <citation type="journal article" date="2018" name="Mol. Biol. Evol.">
        <title>Broad Genomic Sampling Reveals a Smut Pathogenic Ancestry of the Fungal Clade Ustilaginomycotina.</title>
        <authorList>
            <person name="Kijpornyongpan T."/>
            <person name="Mondo S.J."/>
            <person name="Barry K."/>
            <person name="Sandor L."/>
            <person name="Lee J."/>
            <person name="Lipzen A."/>
            <person name="Pangilinan J."/>
            <person name="LaButti K."/>
            <person name="Hainaut M."/>
            <person name="Henrissat B."/>
            <person name="Grigoriev I.V."/>
            <person name="Spatafora J.W."/>
            <person name="Aime M.C."/>
        </authorList>
    </citation>
    <scope>NUCLEOTIDE SEQUENCE [LARGE SCALE GENOMIC DNA]</scope>
    <source>
        <strain evidence="11 12">MCA 4658</strain>
    </source>
</reference>
<dbReference type="AlphaFoldDB" id="A0A316W373"/>
<keyword evidence="3" id="KW-0633">Potassium transport</keyword>
<evidence type="ECO:0000313" key="12">
    <source>
        <dbReference type="Proteomes" id="UP000245783"/>
    </source>
</evidence>
<feature type="compositionally biased region" description="Low complexity" evidence="9">
    <location>
        <begin position="1168"/>
        <end position="1179"/>
    </location>
</feature>
<feature type="compositionally biased region" description="Basic and acidic residues" evidence="9">
    <location>
        <begin position="402"/>
        <end position="420"/>
    </location>
</feature>
<comment type="subcellular location">
    <subcellularLocation>
        <location evidence="1">Membrane</location>
        <topology evidence="1">Multi-pass membrane protein</topology>
    </subcellularLocation>
</comment>
<feature type="compositionally biased region" description="Basic and acidic residues" evidence="9">
    <location>
        <begin position="251"/>
        <end position="263"/>
    </location>
</feature>
<feature type="transmembrane region" description="Helical" evidence="10">
    <location>
        <begin position="146"/>
        <end position="167"/>
    </location>
</feature>
<dbReference type="PANTHER" id="PTHR31064:SF30">
    <property type="entry name" value="HIGH-AFFINITY POTASSIUM TRANSPORT PROTEIN-RELATED"/>
    <property type="match status" value="1"/>
</dbReference>
<dbReference type="EMBL" id="KZ819363">
    <property type="protein sequence ID" value="PWN44240.1"/>
    <property type="molecule type" value="Genomic_DNA"/>
</dbReference>
<feature type="region of interest" description="Disordered" evidence="9">
    <location>
        <begin position="217"/>
        <end position="438"/>
    </location>
</feature>
<feature type="region of interest" description="Disordered" evidence="9">
    <location>
        <begin position="456"/>
        <end position="479"/>
    </location>
</feature>
<dbReference type="Pfam" id="PF02386">
    <property type="entry name" value="TrkH"/>
    <property type="match status" value="1"/>
</dbReference>
<feature type="transmembrane region" description="Helical" evidence="10">
    <location>
        <begin position="173"/>
        <end position="193"/>
    </location>
</feature>